<dbReference type="EMBL" id="CAJVQA010021299">
    <property type="protein sequence ID" value="CAG8768201.1"/>
    <property type="molecule type" value="Genomic_DNA"/>
</dbReference>
<dbReference type="InterPro" id="IPR027417">
    <property type="entry name" value="P-loop_NTPase"/>
</dbReference>
<dbReference type="Proteomes" id="UP000789759">
    <property type="component" value="Unassembled WGS sequence"/>
</dbReference>
<reference evidence="1" key="1">
    <citation type="submission" date="2021-06" db="EMBL/GenBank/DDBJ databases">
        <authorList>
            <person name="Kallberg Y."/>
            <person name="Tangrot J."/>
            <person name="Rosling A."/>
        </authorList>
    </citation>
    <scope>NUCLEOTIDE SEQUENCE</scope>
    <source>
        <strain evidence="1">FL966</strain>
    </source>
</reference>
<evidence type="ECO:0000313" key="2">
    <source>
        <dbReference type="Proteomes" id="UP000789759"/>
    </source>
</evidence>
<proteinExistence type="predicted"/>
<dbReference type="OrthoDB" id="2385619at2759"/>
<name>A0A9N9NSX8_9GLOM</name>
<protein>
    <submittedName>
        <fullName evidence="1">341_t:CDS:1</fullName>
    </submittedName>
</protein>
<evidence type="ECO:0000313" key="1">
    <source>
        <dbReference type="EMBL" id="CAG8768201.1"/>
    </source>
</evidence>
<gene>
    <name evidence="1" type="ORF">CPELLU_LOCUS15704</name>
</gene>
<accession>A0A9N9NSX8</accession>
<dbReference type="AlphaFoldDB" id="A0A9N9NSX8"/>
<dbReference type="SUPFAM" id="SSF52540">
    <property type="entry name" value="P-loop containing nucleoside triphosphate hydrolases"/>
    <property type="match status" value="2"/>
</dbReference>
<keyword evidence="2" id="KW-1185">Reference proteome</keyword>
<sequence>MDNDNDWLDFFNKENIPEKNQDNWQFSGLTIEEYDEFLPRGVKKEDLLKAIKNRRNTFQYKINEPNNEYNNDDNFLQRKGDKNLVEKNLDGWLKEEDPLPNQDKLKGYIAEIKKSKFTGNINKITISGAEVIEKEAELDKSLADIIVKLKKDEELKLKIVDVDGPGILPILTDSSKTTKVVRCLLTCIFPGKHIILITPNEELAADAENHHNTWLQYSNGIPYKCVIHRNQEELSYIIKNGELASWNKLIEYDNDDKGKPNKKKPKYEKKSSANLGKSTLSILQLHYLVRYIACKKVNIDELKDPKKNYDNFNKALKEIKEKLIDKENTIIIFDKAHFPNTMLHFLKKTFLYQHQNQEKTTANEYLRKINGEEDTDAEPILKSGLTTKKFKLLEESDIPFVIFDNTNSSAVSGITKGMPSGSLFIANINHKMGFSPDVDNVILTRKTQLEKLDKGPGAERWIYDEKNVQYLSVASIVQQIGRVGRLKKGKAFLTTQQLKKLILSDDIVFHLISGIMLSSSEELIKKLNTLGYPFTKNINNYKYQNFLWASISFYYKKNHSPEAVMIGVKGNPKPSSANQICPTYNNLPDPDVKDPNLWALHTEGKLPPLEIDIDNIKNIQLLIIKTKLRAINMNHKSKIYIELKNSLIEKVWDLLSKKSDTISIDKKNKIIKEIKGIVKIRWFNFYDTMNINILRTILDGETQKDYSIIITDSEIDVAMKKSIQNKKNDYIKKYLDKDGFLTMFRCENCDRMMKQLFTIILENSHKLNLCEICVNNLENMDIITYIPNVGYHEKNIN</sequence>
<organism evidence="1 2">
    <name type="scientific">Cetraspora pellucida</name>
    <dbReference type="NCBI Taxonomy" id="1433469"/>
    <lineage>
        <taxon>Eukaryota</taxon>
        <taxon>Fungi</taxon>
        <taxon>Fungi incertae sedis</taxon>
        <taxon>Mucoromycota</taxon>
        <taxon>Glomeromycotina</taxon>
        <taxon>Glomeromycetes</taxon>
        <taxon>Diversisporales</taxon>
        <taxon>Gigasporaceae</taxon>
        <taxon>Cetraspora</taxon>
    </lineage>
</organism>
<comment type="caution">
    <text evidence="1">The sequence shown here is derived from an EMBL/GenBank/DDBJ whole genome shotgun (WGS) entry which is preliminary data.</text>
</comment>